<reference evidence="3" key="2">
    <citation type="submission" date="2019-06" db="EMBL/GenBank/DDBJ databases">
        <title>Genomics analysis of Aphanomyces spp. identifies a new class of oomycete effector associated with host adaptation.</title>
        <authorList>
            <person name="Gaulin E."/>
        </authorList>
    </citation>
    <scope>NUCLEOTIDE SEQUENCE</scope>
    <source>
        <strain evidence="3">CBS 578.67</strain>
    </source>
</reference>
<proteinExistence type="predicted"/>
<feature type="domain" description="Bulb-type lectin" evidence="2">
    <location>
        <begin position="28"/>
        <end position="141"/>
    </location>
</feature>
<name>A0A485L2J9_9STRA</name>
<dbReference type="EMBL" id="VJMH01005634">
    <property type="protein sequence ID" value="KAF0693894.1"/>
    <property type="molecule type" value="Genomic_DNA"/>
</dbReference>
<accession>A0A485L2J9</accession>
<dbReference type="EMBL" id="CAADRA010005655">
    <property type="protein sequence ID" value="VFT91997.1"/>
    <property type="molecule type" value="Genomic_DNA"/>
</dbReference>
<feature type="chain" id="PRO_5033827443" evidence="1">
    <location>
        <begin position="19"/>
        <end position="178"/>
    </location>
</feature>
<dbReference type="PROSITE" id="PS50927">
    <property type="entry name" value="BULB_LECTIN"/>
    <property type="match status" value="1"/>
</dbReference>
<keyword evidence="1" id="KW-0732">Signal</keyword>
<gene>
    <name evidence="4" type="primary">Aste57867_15188</name>
    <name evidence="3" type="ORF">As57867_015132</name>
    <name evidence="4" type="ORF">ASTE57867_15188</name>
</gene>
<protein>
    <submittedName>
        <fullName evidence="4">Aste57867_15188 protein</fullName>
    </submittedName>
</protein>
<dbReference type="Gene3D" id="2.90.10.10">
    <property type="entry name" value="Bulb-type lectin domain"/>
    <property type="match status" value="2"/>
</dbReference>
<evidence type="ECO:0000313" key="3">
    <source>
        <dbReference type="EMBL" id="KAF0693894.1"/>
    </source>
</evidence>
<dbReference type="InterPro" id="IPR036426">
    <property type="entry name" value="Bulb-type_lectin_dom_sf"/>
</dbReference>
<evidence type="ECO:0000313" key="4">
    <source>
        <dbReference type="EMBL" id="VFT91997.1"/>
    </source>
</evidence>
<feature type="signal peptide" evidence="1">
    <location>
        <begin position="1"/>
        <end position="18"/>
    </location>
</feature>
<evidence type="ECO:0000259" key="2">
    <source>
        <dbReference type="PROSITE" id="PS50927"/>
    </source>
</evidence>
<dbReference type="SUPFAM" id="SSF51110">
    <property type="entry name" value="alpha-D-mannose-specific plant lectins"/>
    <property type="match status" value="1"/>
</dbReference>
<evidence type="ECO:0000256" key="1">
    <source>
        <dbReference type="SAM" id="SignalP"/>
    </source>
</evidence>
<organism evidence="4 5">
    <name type="scientific">Aphanomyces stellatus</name>
    <dbReference type="NCBI Taxonomy" id="120398"/>
    <lineage>
        <taxon>Eukaryota</taxon>
        <taxon>Sar</taxon>
        <taxon>Stramenopiles</taxon>
        <taxon>Oomycota</taxon>
        <taxon>Saprolegniomycetes</taxon>
        <taxon>Saprolegniales</taxon>
        <taxon>Verrucalvaceae</taxon>
        <taxon>Aphanomyces</taxon>
    </lineage>
</organism>
<dbReference type="AlphaFoldDB" id="A0A485L2J9"/>
<keyword evidence="5" id="KW-1185">Reference proteome</keyword>
<dbReference type="OrthoDB" id="545294at2759"/>
<dbReference type="SMART" id="SM00108">
    <property type="entry name" value="B_lectin"/>
    <property type="match status" value="1"/>
</dbReference>
<sequence>MRQSTLLVFLAVAVPAYGGYCGDCGVSIRSDQSNNHLGIGEALQGPSDVYATMQGDGNLVIYQAEDCYYYSLWATGTSNSGATNIQIQPDGNFVMYQAGGTPVWASQTGGQGQGPFCVRINWDERLELLDSTCRATWTSNNWSRRSSDSMALDYCNCTRCVKSDPSATGANVTAIQGN</sequence>
<evidence type="ECO:0000313" key="5">
    <source>
        <dbReference type="Proteomes" id="UP000332933"/>
    </source>
</evidence>
<dbReference type="InterPro" id="IPR001480">
    <property type="entry name" value="Bulb-type_lectin_dom"/>
</dbReference>
<reference evidence="4 5" key="1">
    <citation type="submission" date="2019-03" db="EMBL/GenBank/DDBJ databases">
        <authorList>
            <person name="Gaulin E."/>
            <person name="Dumas B."/>
        </authorList>
    </citation>
    <scope>NUCLEOTIDE SEQUENCE [LARGE SCALE GENOMIC DNA]</scope>
    <source>
        <strain evidence="4">CBS 568.67</strain>
    </source>
</reference>
<dbReference type="Proteomes" id="UP000332933">
    <property type="component" value="Unassembled WGS sequence"/>
</dbReference>